<organism evidence="3 4">
    <name type="scientific">Natrinema soli</name>
    <dbReference type="NCBI Taxonomy" id="1930624"/>
    <lineage>
        <taxon>Archaea</taxon>
        <taxon>Methanobacteriati</taxon>
        <taxon>Methanobacteriota</taxon>
        <taxon>Stenosarchaea group</taxon>
        <taxon>Halobacteria</taxon>
        <taxon>Halobacteriales</taxon>
        <taxon>Natrialbaceae</taxon>
        <taxon>Natrinema</taxon>
    </lineage>
</organism>
<dbReference type="EMBL" id="JBHSWV010000518">
    <property type="protein sequence ID" value="MFC6768264.1"/>
    <property type="molecule type" value="Genomic_DNA"/>
</dbReference>
<dbReference type="AlphaFoldDB" id="A0ABD5STA5"/>
<feature type="transmembrane region" description="Helical" evidence="2">
    <location>
        <begin position="12"/>
        <end position="36"/>
    </location>
</feature>
<sequence length="667" mass="71151">MSSETNLRSTDGFRAFLAVFLVAVVGVATIGLPIVFGGMTTTVEATEPEPEFESYDSISQAESQLGSADEIYLGEDGSAVLRYDDESDVNKFEMGMDVSEGLAHILVVDDIENPDDELESANFSAILDQQGLSGSGSMVMQQPEDLRDLSIDVSGEVSEDTNEFDASASGTFDSEATTTGAVSTSGQLTVTADRLETSGDVSVEMSDMGGAESDMYLDATLKETTDGYAVDVTQEQTVTEWTASQWETREQAKQTLQSQYGSVSTALGGTSAIEIEDYNFEAGANGQSQLEIDFTVEYIGIDNGIEEQLTDQLANDPTTDLSRSDAEEIATSVTDLEIETVSFMVDVSGSSVNADWDVSIANYDELTFAMFDLAEATATDDQLPADQLENARTALEAQQAAGLETELTWDGSIEQTSSDTMTLDASLTSDTENWDAYIDELESRDIEPPNDVTFELTATTDGDQLSMDGSFELEAEDLASQAVKNMAQSAQTGPSGPTMSADADQFVSALAESKLEIARVDAGLTDGTVRVEGGAKFENMSALTDTVGGSMAISGIATEQDGETASMYVYVDDMGEIDTASATKSDIEQFDVVDSETTVHRAGEWDDDLPAIETDEMSEFLETQDDENTAESDDEDEDDGSDSIPGFGIGLASIAGLLTALVLRRRA</sequence>
<comment type="caution">
    <text evidence="3">The sequence shown here is derived from an EMBL/GenBank/DDBJ whole genome shotgun (WGS) entry which is preliminary data.</text>
</comment>
<evidence type="ECO:0000256" key="2">
    <source>
        <dbReference type="SAM" id="Phobius"/>
    </source>
</evidence>
<evidence type="ECO:0000313" key="3">
    <source>
        <dbReference type="EMBL" id="MFC6768264.1"/>
    </source>
</evidence>
<dbReference type="RefSeq" id="WP_273741065.1">
    <property type="nucleotide sequence ID" value="NZ_JAQIVI010000518.1"/>
</dbReference>
<keyword evidence="2" id="KW-0472">Membrane</keyword>
<name>A0ABD5STA5_9EURY</name>
<evidence type="ECO:0008006" key="5">
    <source>
        <dbReference type="Google" id="ProtNLM"/>
    </source>
</evidence>
<dbReference type="Proteomes" id="UP001596383">
    <property type="component" value="Unassembled WGS sequence"/>
</dbReference>
<proteinExistence type="predicted"/>
<keyword evidence="2" id="KW-1133">Transmembrane helix</keyword>
<accession>A0ABD5STA5</accession>
<protein>
    <recommendedName>
        <fullName evidence="5">PGF-CTERM sorting domain-containing protein</fullName>
    </recommendedName>
</protein>
<evidence type="ECO:0000313" key="4">
    <source>
        <dbReference type="Proteomes" id="UP001596383"/>
    </source>
</evidence>
<gene>
    <name evidence="3" type="ORF">ACFQE6_25650</name>
</gene>
<feature type="region of interest" description="Disordered" evidence="1">
    <location>
        <begin position="622"/>
        <end position="646"/>
    </location>
</feature>
<keyword evidence="4" id="KW-1185">Reference proteome</keyword>
<keyword evidence="2" id="KW-0812">Transmembrane</keyword>
<reference evidence="3 4" key="1">
    <citation type="journal article" date="2019" name="Int. J. Syst. Evol. Microbiol.">
        <title>The Global Catalogue of Microorganisms (GCM) 10K type strain sequencing project: providing services to taxonomists for standard genome sequencing and annotation.</title>
        <authorList>
            <consortium name="The Broad Institute Genomics Platform"/>
            <consortium name="The Broad Institute Genome Sequencing Center for Infectious Disease"/>
            <person name="Wu L."/>
            <person name="Ma J."/>
        </authorList>
    </citation>
    <scope>NUCLEOTIDE SEQUENCE [LARGE SCALE GENOMIC DNA]</scope>
    <source>
        <strain evidence="3 4">LMG 29247</strain>
    </source>
</reference>
<feature type="compositionally biased region" description="Acidic residues" evidence="1">
    <location>
        <begin position="622"/>
        <end position="641"/>
    </location>
</feature>
<evidence type="ECO:0000256" key="1">
    <source>
        <dbReference type="SAM" id="MobiDB-lite"/>
    </source>
</evidence>